<dbReference type="InterPro" id="IPR029058">
    <property type="entry name" value="AB_hydrolase_fold"/>
</dbReference>
<sequence>MSNTATNAGRDGGEPLTATVSAVTGTGPRCWRAFTVLGNGITQLRRARAPITVTAQAGLLAIAFSATVFGLATLSSYLPGTGTSSVGMAVAAADPCGDRCGDGDNGQGPYGPDASGAQPPDTPNQLPDYEGGADSGDPAPDQAAGQVTQQAAQQNATQTASPGLPKPPPPPDSWSGQITNTPDPTTPNANNALTMAQLVQHVYDPAHPLPAGWSQLSSVEVEQLSAINPDVHPVAVASGVHVGVFTDGAGHYVGGFAGAENLFDDAAVVVEEVGGNPPQYQMAVQIMSGLLNNFGAGNVAATGHSMGGGEAAAGALHSGATAITFEAQGLSPGYLESLGLDPEATFDQAADGQVQHYFIEGEFATLLQRELPVINGLPNAPGLNYALPFVTTDPVTGATIISPVGPFDQAHNIAAVIDSLAQPGVEPDLVFTQPIPGEQLAEDVVNAVAPIVVLPIAEAVLDDLTPPAP</sequence>
<evidence type="ECO:0000313" key="4">
    <source>
        <dbReference type="Proteomes" id="UP000238296"/>
    </source>
</evidence>
<proteinExistence type="predicted"/>
<dbReference type="RefSeq" id="WP_105369117.1">
    <property type="nucleotide sequence ID" value="NZ_MLQM01000078.1"/>
</dbReference>
<feature type="transmembrane region" description="Helical" evidence="2">
    <location>
        <begin position="53"/>
        <end position="78"/>
    </location>
</feature>
<dbReference type="GO" id="GO:0008970">
    <property type="term" value="F:phospholipase A1 activity"/>
    <property type="evidence" value="ECO:0007669"/>
    <property type="project" value="UniProtKB-EC"/>
</dbReference>
<accession>A0A2S8BKZ4</accession>
<evidence type="ECO:0000256" key="2">
    <source>
        <dbReference type="SAM" id="Phobius"/>
    </source>
</evidence>
<dbReference type="EMBL" id="PPEA01000359">
    <property type="protein sequence ID" value="PQM47293.1"/>
    <property type="molecule type" value="Genomic_DNA"/>
</dbReference>
<dbReference type="Pfam" id="PF26363">
    <property type="entry name" value="Phospholipase-like"/>
    <property type="match status" value="1"/>
</dbReference>
<keyword evidence="2" id="KW-0812">Transmembrane</keyword>
<reference evidence="3 4" key="1">
    <citation type="journal article" date="2017" name="Int. J. Syst. Evol. Microbiol.">
        <title>Mycobacterium talmoniae sp. nov., a slowly growing mycobacterium isolated from human respiratory samples.</title>
        <authorList>
            <person name="Davidson R.M."/>
            <person name="DeGroote M.A."/>
            <person name="Marola J.L."/>
            <person name="Buss S."/>
            <person name="Jones V."/>
            <person name="McNeil M.R."/>
            <person name="Freifeld A.G."/>
            <person name="Elaine Epperson L."/>
            <person name="Hasan N.A."/>
            <person name="Jackson M."/>
            <person name="Iwen P.C."/>
            <person name="Salfinger M."/>
            <person name="Strong M."/>
        </authorList>
    </citation>
    <scope>NUCLEOTIDE SEQUENCE [LARGE SCALE GENOMIC DNA]</scope>
    <source>
        <strain evidence="3 4">ATCC BAA-2683</strain>
    </source>
</reference>
<protein>
    <submittedName>
        <fullName evidence="3">Extracellular phospholipase A1</fullName>
        <ecNumber evidence="3">3.1.1.32</ecNumber>
    </submittedName>
</protein>
<keyword evidence="2" id="KW-0472">Membrane</keyword>
<evidence type="ECO:0000256" key="1">
    <source>
        <dbReference type="SAM" id="MobiDB-lite"/>
    </source>
</evidence>
<dbReference type="SUPFAM" id="SSF53474">
    <property type="entry name" value="alpha/beta-Hydrolases"/>
    <property type="match status" value="1"/>
</dbReference>
<dbReference type="EC" id="3.1.1.32" evidence="3"/>
<feature type="compositionally biased region" description="Low complexity" evidence="1">
    <location>
        <begin position="142"/>
        <end position="163"/>
    </location>
</feature>
<evidence type="ECO:0000313" key="3">
    <source>
        <dbReference type="EMBL" id="PQM47293.1"/>
    </source>
</evidence>
<keyword evidence="2" id="KW-1133">Transmembrane helix</keyword>
<gene>
    <name evidence="3" type="primary">phlA</name>
    <name evidence="3" type="ORF">C1Y40_02527</name>
</gene>
<dbReference type="AlphaFoldDB" id="A0A2S8BKZ4"/>
<feature type="compositionally biased region" description="Low complexity" evidence="1">
    <location>
        <begin position="179"/>
        <end position="190"/>
    </location>
</feature>
<organism evidence="3 4">
    <name type="scientific">Mycobacterium talmoniae</name>
    <dbReference type="NCBI Taxonomy" id="1858794"/>
    <lineage>
        <taxon>Bacteria</taxon>
        <taxon>Bacillati</taxon>
        <taxon>Actinomycetota</taxon>
        <taxon>Actinomycetes</taxon>
        <taxon>Mycobacteriales</taxon>
        <taxon>Mycobacteriaceae</taxon>
        <taxon>Mycobacterium</taxon>
    </lineage>
</organism>
<comment type="caution">
    <text evidence="3">The sequence shown here is derived from an EMBL/GenBank/DDBJ whole genome shotgun (WGS) entry which is preliminary data.</text>
</comment>
<keyword evidence="3" id="KW-0378">Hydrolase</keyword>
<name>A0A2S8BKZ4_9MYCO</name>
<feature type="region of interest" description="Disordered" evidence="1">
    <location>
        <begin position="100"/>
        <end position="190"/>
    </location>
</feature>
<dbReference type="Proteomes" id="UP000238296">
    <property type="component" value="Unassembled WGS sequence"/>
</dbReference>